<dbReference type="SUPFAM" id="SSF63817">
    <property type="entry name" value="Sortase"/>
    <property type="match status" value="1"/>
</dbReference>
<feature type="compositionally biased region" description="Polar residues" evidence="3">
    <location>
        <begin position="1"/>
        <end position="33"/>
    </location>
</feature>
<evidence type="ECO:0000256" key="2">
    <source>
        <dbReference type="PIRSR" id="PIRSR605754-1"/>
    </source>
</evidence>
<dbReference type="NCBIfam" id="TIGR01076">
    <property type="entry name" value="sortase_fam"/>
    <property type="match status" value="1"/>
</dbReference>
<dbReference type="Gene3D" id="2.40.260.10">
    <property type="entry name" value="Sortase"/>
    <property type="match status" value="1"/>
</dbReference>
<feature type="active site" description="Proton donor/acceptor" evidence="2">
    <location>
        <position position="199"/>
    </location>
</feature>
<keyword evidence="4" id="KW-1133">Transmembrane helix</keyword>
<dbReference type="Proteomes" id="UP000291187">
    <property type="component" value="Unassembled WGS sequence"/>
</dbReference>
<dbReference type="NCBIfam" id="NF033745">
    <property type="entry name" value="class_C_sortase"/>
    <property type="match status" value="1"/>
</dbReference>
<evidence type="ECO:0000256" key="4">
    <source>
        <dbReference type="SAM" id="Phobius"/>
    </source>
</evidence>
<evidence type="ECO:0000256" key="1">
    <source>
        <dbReference type="ARBA" id="ARBA00022801"/>
    </source>
</evidence>
<feature type="transmembrane region" description="Helical" evidence="4">
    <location>
        <begin position="298"/>
        <end position="319"/>
    </location>
</feature>
<sequence length="340" mass="37283">MRNRNSANLPPQTDRSADSSTVTPPVGSAQESAGGSLMEEQAITTTKQKKKGGAGLNIMIVLFALVLLGGIGLIAYPTFANWWNSMHASRAVAGYVEQVKDMSGEQKKELLDQAHAYNQQLNTLQDRWHLTDEQMDEYNKTLDVTGTGIMGYITIPKLEVRLPVYHGTEDTVLQIAGGHLAGSSLPVGGKGTHTAVSGHTGLPSAKLFTGLDSLKEGDTFAFHVLDDTYTYQVDQIRTVLPNEMRDLDFDLNQDYATLITCTPYGVNSHRLLVRGHRIPTPAEADETQYDKADTNRTLVIAGIALAIVLFILWIIWLIVRRSRKRGRNAVSGTQVKHAGR</sequence>
<evidence type="ECO:0000313" key="6">
    <source>
        <dbReference type="Proteomes" id="UP000291187"/>
    </source>
</evidence>
<feature type="region of interest" description="Disordered" evidence="3">
    <location>
        <begin position="1"/>
        <end position="37"/>
    </location>
</feature>
<keyword evidence="1" id="KW-0378">Hydrolase</keyword>
<organism evidence="5 6">
    <name type="scientific">Bifidobacterium pseudolongum subsp. globosum</name>
    <dbReference type="NCBI Taxonomy" id="1690"/>
    <lineage>
        <taxon>Bacteria</taxon>
        <taxon>Bacillati</taxon>
        <taxon>Actinomycetota</taxon>
        <taxon>Actinomycetes</taxon>
        <taxon>Bifidobacteriales</taxon>
        <taxon>Bifidobacteriaceae</taxon>
        <taxon>Bifidobacterium</taxon>
    </lineage>
</organism>
<dbReference type="InterPro" id="IPR042002">
    <property type="entry name" value="Sortase_C"/>
</dbReference>
<dbReference type="InterPro" id="IPR005754">
    <property type="entry name" value="Sortase"/>
</dbReference>
<dbReference type="Pfam" id="PF04203">
    <property type="entry name" value="Sortase"/>
    <property type="match status" value="1"/>
</dbReference>
<evidence type="ECO:0000313" key="5">
    <source>
        <dbReference type="EMBL" id="RYQ20838.1"/>
    </source>
</evidence>
<comment type="caution">
    <text evidence="5">The sequence shown here is derived from an EMBL/GenBank/DDBJ whole genome shotgun (WGS) entry which is preliminary data.</text>
</comment>
<feature type="active site" description="Acyl-thioester intermediate" evidence="2">
    <location>
        <position position="261"/>
    </location>
</feature>
<feature type="transmembrane region" description="Helical" evidence="4">
    <location>
        <begin position="56"/>
        <end position="76"/>
    </location>
</feature>
<keyword evidence="4" id="KW-0472">Membrane</keyword>
<evidence type="ECO:0000256" key="3">
    <source>
        <dbReference type="SAM" id="MobiDB-lite"/>
    </source>
</evidence>
<dbReference type="AlphaFoldDB" id="A0A4Q5A9F9"/>
<accession>A0A4Q5A9F9</accession>
<dbReference type="InterPro" id="IPR023365">
    <property type="entry name" value="Sortase_dom-sf"/>
</dbReference>
<dbReference type="EMBL" id="RYUM01000003">
    <property type="protein sequence ID" value="RYQ20838.1"/>
    <property type="molecule type" value="Genomic_DNA"/>
</dbReference>
<gene>
    <name evidence="5" type="ORF">PG2071B_0259</name>
</gene>
<name>A0A4Q5A9F9_9BIFI</name>
<dbReference type="CDD" id="cd05827">
    <property type="entry name" value="Sortase_C"/>
    <property type="match status" value="1"/>
</dbReference>
<proteinExistence type="predicted"/>
<dbReference type="GO" id="GO:0016787">
    <property type="term" value="F:hydrolase activity"/>
    <property type="evidence" value="ECO:0007669"/>
    <property type="project" value="UniProtKB-KW"/>
</dbReference>
<protein>
    <submittedName>
        <fullName evidence="5">Sortase</fullName>
    </submittedName>
</protein>
<keyword evidence="4" id="KW-0812">Transmembrane</keyword>
<reference evidence="5 6" key="1">
    <citation type="submission" date="2018-12" db="EMBL/GenBank/DDBJ databases">
        <title>Unveiling genomic diversity among members of the Bifidobacterium pseudolongum species, a widely distributed gut commensal of the animal kingdom.</title>
        <authorList>
            <person name="Lugli G.A."/>
            <person name="Duranti S."/>
            <person name="Albert K."/>
            <person name="Mancabelli L."/>
            <person name="Napoli S."/>
            <person name="Viappiani A."/>
            <person name="Anzalone R."/>
            <person name="Longhi G."/>
            <person name="Milani C."/>
            <person name="Turroni F."/>
            <person name="Alessandri G."/>
            <person name="Sela D.A."/>
            <person name="Van Sinderen D."/>
            <person name="Ventura M."/>
        </authorList>
    </citation>
    <scope>NUCLEOTIDE SEQUENCE [LARGE SCALE GENOMIC DNA]</scope>
    <source>
        <strain evidence="5 6">2071B</strain>
    </source>
</reference>
<dbReference type="RefSeq" id="WP_277984905.1">
    <property type="nucleotide sequence ID" value="NZ_RYUM01000003.1"/>
</dbReference>